<feature type="compositionally biased region" description="Basic and acidic residues" evidence="1">
    <location>
        <begin position="375"/>
        <end position="405"/>
    </location>
</feature>
<feature type="compositionally biased region" description="Basic and acidic residues" evidence="1">
    <location>
        <begin position="335"/>
        <end position="347"/>
    </location>
</feature>
<feature type="compositionally biased region" description="Acidic residues" evidence="1">
    <location>
        <begin position="504"/>
        <end position="532"/>
    </location>
</feature>
<dbReference type="AlphaFoldDB" id="A0AAV8UYQ9"/>
<dbReference type="Pfam" id="PF16589">
    <property type="entry name" value="BRCT_2"/>
    <property type="match status" value="1"/>
</dbReference>
<feature type="region of interest" description="Disordered" evidence="1">
    <location>
        <begin position="330"/>
        <end position="557"/>
    </location>
</feature>
<accession>A0AAV8UYQ9</accession>
<feature type="region of interest" description="Disordered" evidence="1">
    <location>
        <begin position="237"/>
        <end position="306"/>
    </location>
</feature>
<keyword evidence="4" id="KW-1185">Reference proteome</keyword>
<dbReference type="PROSITE" id="PS50172">
    <property type="entry name" value="BRCT"/>
    <property type="match status" value="1"/>
</dbReference>
<feature type="compositionally biased region" description="Basic and acidic residues" evidence="1">
    <location>
        <begin position="546"/>
        <end position="557"/>
    </location>
</feature>
<dbReference type="Proteomes" id="UP001157974">
    <property type="component" value="Unassembled WGS sequence"/>
</dbReference>
<dbReference type="SUPFAM" id="SSF52113">
    <property type="entry name" value="BRCT domain"/>
    <property type="match status" value="1"/>
</dbReference>
<dbReference type="EMBL" id="JAMWBK010000003">
    <property type="protein sequence ID" value="KAJ8906778.1"/>
    <property type="molecule type" value="Genomic_DNA"/>
</dbReference>
<feature type="domain" description="BRCT" evidence="2">
    <location>
        <begin position="14"/>
        <end position="101"/>
    </location>
</feature>
<evidence type="ECO:0000256" key="1">
    <source>
        <dbReference type="SAM" id="MobiDB-lite"/>
    </source>
</evidence>
<gene>
    <name evidence="3" type="ORF">NDN08_003264</name>
</gene>
<comment type="caution">
    <text evidence="3">The sequence shown here is derived from an EMBL/GenBank/DDBJ whole genome shotgun (WGS) entry which is preliminary data.</text>
</comment>
<dbReference type="InterPro" id="IPR036420">
    <property type="entry name" value="BRCT_dom_sf"/>
</dbReference>
<feature type="compositionally biased region" description="Low complexity" evidence="1">
    <location>
        <begin position="184"/>
        <end position="193"/>
    </location>
</feature>
<evidence type="ECO:0000259" key="2">
    <source>
        <dbReference type="PROSITE" id="PS50172"/>
    </source>
</evidence>
<evidence type="ECO:0000313" key="3">
    <source>
        <dbReference type="EMBL" id="KAJ8906778.1"/>
    </source>
</evidence>
<sequence>MDKPRTPFFSKKPSRRAGLIKLKIFLTDSVANEDMRQLIQTAGGDVQEGITDDTDVILVDENVILDPNVFGIERMEKVISSRWIESCLSEGKLLPAADFAPSWMRVYEGVLGDQVAVRRKVDGELQQLEQNIKGPNNGGVNALKVAPIRDRLNESGLVLKPGAERLLSATVGGKIDSEGRQTRSQASARSSIAEAKEPNGSLGGHPSLGRSLVDMAVHTIGAAGILKKIRPNKLETEGDRADLDEQVHGELKGSVHLTETTLNPRNESNEAARNSLLAEHEASQSGTATNSEMASTGPRSKRGEGPAAFAVSGLTEGEAGNILLDTKTEAAQNDVTEKGSVNEDREPAPAAEASVTQANPGLVDEQVHVPKTRSQTKEGARKNAYEDVRSNHTSQGEKTKGRNETVEGDEGPDGVNHGQVPPPKMTRLQSEKVLGPENLAGGKDSQVSRISARRRSASEDKTGTARSNPVGDRPGGNTSRGRYSLRQVSAREETSRTQATSEIESTDDEAEEDDSYDAALETEEDEELESNPEEPQRGGQAASKRSRGDEEFETTRSEYLVKYRKRSRVEETPTQKAVRYLEGLYGAETDLNRRKARYYAFRALYESCKDGARLSVKRASKLIWKFKRREMSSALSFEK</sequence>
<dbReference type="Gene3D" id="3.40.50.10190">
    <property type="entry name" value="BRCT domain"/>
    <property type="match status" value="1"/>
</dbReference>
<feature type="compositionally biased region" description="Basic and acidic residues" evidence="1">
    <location>
        <begin position="237"/>
        <end position="253"/>
    </location>
</feature>
<proteinExistence type="predicted"/>
<name>A0AAV8UYQ9_9RHOD</name>
<protein>
    <recommendedName>
        <fullName evidence="2">BRCT domain-containing protein</fullName>
    </recommendedName>
</protein>
<organism evidence="3 4">
    <name type="scientific">Rhodosorus marinus</name>
    <dbReference type="NCBI Taxonomy" id="101924"/>
    <lineage>
        <taxon>Eukaryota</taxon>
        <taxon>Rhodophyta</taxon>
        <taxon>Stylonematophyceae</taxon>
        <taxon>Stylonematales</taxon>
        <taxon>Stylonemataceae</taxon>
        <taxon>Rhodosorus</taxon>
    </lineage>
</organism>
<feature type="compositionally biased region" description="Polar residues" evidence="1">
    <location>
        <begin position="257"/>
        <end position="272"/>
    </location>
</feature>
<reference evidence="3 4" key="1">
    <citation type="journal article" date="2023" name="Nat. Commun.">
        <title>Origin of minicircular mitochondrial genomes in red algae.</title>
        <authorList>
            <person name="Lee Y."/>
            <person name="Cho C.H."/>
            <person name="Lee Y.M."/>
            <person name="Park S.I."/>
            <person name="Yang J.H."/>
            <person name="West J.A."/>
            <person name="Bhattacharya D."/>
            <person name="Yoon H.S."/>
        </authorList>
    </citation>
    <scope>NUCLEOTIDE SEQUENCE [LARGE SCALE GENOMIC DNA]</scope>
    <source>
        <strain evidence="3 4">CCMP1338</strain>
        <tissue evidence="3">Whole cell</tissue>
    </source>
</reference>
<feature type="compositionally biased region" description="Polar residues" evidence="1">
    <location>
        <begin position="283"/>
        <end position="298"/>
    </location>
</feature>
<feature type="region of interest" description="Disordered" evidence="1">
    <location>
        <begin position="170"/>
        <end position="207"/>
    </location>
</feature>
<dbReference type="InterPro" id="IPR001357">
    <property type="entry name" value="BRCT_dom"/>
</dbReference>
<evidence type="ECO:0000313" key="4">
    <source>
        <dbReference type="Proteomes" id="UP001157974"/>
    </source>
</evidence>